<sequence length="159" mass="17273">MISPVPSSIDLSTPLLGHHPMVTSLLNQSQVIIRPMKDGNGERKFKLGPIVTMSCRPLDSNAKNKTHQIPCNKTLLLLICLTSKLGGNSLQARVSPNGLRTYSANPPNTMSHLFQPQVKPQNPLTCEPEPEVAPTQSMEEPFACPATPTSIIIIDNMPV</sequence>
<keyword evidence="3" id="KW-1185">Reference proteome</keyword>
<dbReference type="EMBL" id="AVOT02002827">
    <property type="protein sequence ID" value="MBW0471659.1"/>
    <property type="molecule type" value="Genomic_DNA"/>
</dbReference>
<dbReference type="Proteomes" id="UP000765509">
    <property type="component" value="Unassembled WGS sequence"/>
</dbReference>
<evidence type="ECO:0000256" key="1">
    <source>
        <dbReference type="SAM" id="MobiDB-lite"/>
    </source>
</evidence>
<feature type="compositionally biased region" description="Polar residues" evidence="1">
    <location>
        <begin position="110"/>
        <end position="124"/>
    </location>
</feature>
<name>A0A9Q3BSQ9_9BASI</name>
<proteinExistence type="predicted"/>
<gene>
    <name evidence="2" type="ORF">O181_011374</name>
</gene>
<reference evidence="2" key="1">
    <citation type="submission" date="2021-03" db="EMBL/GenBank/DDBJ databases">
        <title>Draft genome sequence of rust myrtle Austropuccinia psidii MF-1, a brazilian biotype.</title>
        <authorList>
            <person name="Quecine M.C."/>
            <person name="Pachon D.M.R."/>
            <person name="Bonatelli M.L."/>
            <person name="Correr F.H."/>
            <person name="Franceschini L.M."/>
            <person name="Leite T.F."/>
            <person name="Margarido G.R.A."/>
            <person name="Almeida C.A."/>
            <person name="Ferrarezi J.A."/>
            <person name="Labate C.A."/>
        </authorList>
    </citation>
    <scope>NUCLEOTIDE SEQUENCE</scope>
    <source>
        <strain evidence="2">MF-1</strain>
    </source>
</reference>
<dbReference type="AlphaFoldDB" id="A0A9Q3BSQ9"/>
<evidence type="ECO:0000313" key="3">
    <source>
        <dbReference type="Proteomes" id="UP000765509"/>
    </source>
</evidence>
<protein>
    <submittedName>
        <fullName evidence="2">Uncharacterized protein</fullName>
    </submittedName>
</protein>
<evidence type="ECO:0000313" key="2">
    <source>
        <dbReference type="EMBL" id="MBW0471659.1"/>
    </source>
</evidence>
<accession>A0A9Q3BSQ9</accession>
<comment type="caution">
    <text evidence="2">The sequence shown here is derived from an EMBL/GenBank/DDBJ whole genome shotgun (WGS) entry which is preliminary data.</text>
</comment>
<feature type="region of interest" description="Disordered" evidence="1">
    <location>
        <begin position="110"/>
        <end position="135"/>
    </location>
</feature>
<organism evidence="2 3">
    <name type="scientific">Austropuccinia psidii MF-1</name>
    <dbReference type="NCBI Taxonomy" id="1389203"/>
    <lineage>
        <taxon>Eukaryota</taxon>
        <taxon>Fungi</taxon>
        <taxon>Dikarya</taxon>
        <taxon>Basidiomycota</taxon>
        <taxon>Pucciniomycotina</taxon>
        <taxon>Pucciniomycetes</taxon>
        <taxon>Pucciniales</taxon>
        <taxon>Sphaerophragmiaceae</taxon>
        <taxon>Austropuccinia</taxon>
    </lineage>
</organism>